<dbReference type="EMBL" id="JANUGP010000002">
    <property type="protein sequence ID" value="MCS0600531.1"/>
    <property type="molecule type" value="Genomic_DNA"/>
</dbReference>
<organism evidence="1 2">
    <name type="scientific">Streptomyces pyxinicus</name>
    <dbReference type="NCBI Taxonomy" id="2970331"/>
    <lineage>
        <taxon>Bacteria</taxon>
        <taxon>Bacillati</taxon>
        <taxon>Actinomycetota</taxon>
        <taxon>Actinomycetes</taxon>
        <taxon>Kitasatosporales</taxon>
        <taxon>Streptomycetaceae</taxon>
        <taxon>Streptomyces</taxon>
    </lineage>
</organism>
<evidence type="ECO:0000313" key="2">
    <source>
        <dbReference type="Proteomes" id="UP001205612"/>
    </source>
</evidence>
<evidence type="ECO:0008006" key="3">
    <source>
        <dbReference type="Google" id="ProtNLM"/>
    </source>
</evidence>
<reference evidence="1 2" key="1">
    <citation type="submission" date="2022-08" db="EMBL/GenBank/DDBJ databases">
        <authorList>
            <person name="Somphong A."/>
            <person name="Phongsopitanun W."/>
        </authorList>
    </citation>
    <scope>NUCLEOTIDE SEQUENCE [LARGE SCALE GENOMIC DNA]</scope>
    <source>
        <strain evidence="1 2">LP11</strain>
    </source>
</reference>
<name>A0ABT2AWA6_9ACTN</name>
<proteinExistence type="predicted"/>
<evidence type="ECO:0000313" key="1">
    <source>
        <dbReference type="EMBL" id="MCS0600531.1"/>
    </source>
</evidence>
<accession>A0ABT2AWA6</accession>
<protein>
    <recommendedName>
        <fullName evidence="3">TniQ protein</fullName>
    </recommendedName>
</protein>
<dbReference type="RefSeq" id="WP_258776861.1">
    <property type="nucleotide sequence ID" value="NZ_JANUGP010000002.1"/>
</dbReference>
<sequence>MLRPLPHPVTPFANETLDSYRHRLAAANQTEFRTMRNPSRWLQCPLNELERLEVLSGQPRTTLLWALPELRRHAPDVVAPPEVFIFNTRAACDLCSERSGNNGQPIQVYLRGLHDNVCIRHRRWLSCGRANVFEQIDLSHAPEVVRAQRRLDRLERRHGTFALGTTYRHCERFWREIDRRALVHGDRDSVLARIYRPDSKTLPDRFDLIRSQRFHRAANYPQVARFTKMIISLAQRPKTERKAAHLTGTTQIEAEQVFHLDHRPRGITLPWLRNGLVGLVEVVADLTHDGEPEETSS</sequence>
<gene>
    <name evidence="1" type="ORF">NX794_04685</name>
</gene>
<dbReference type="Proteomes" id="UP001205612">
    <property type="component" value="Unassembled WGS sequence"/>
</dbReference>
<comment type="caution">
    <text evidence="1">The sequence shown here is derived from an EMBL/GenBank/DDBJ whole genome shotgun (WGS) entry which is preliminary data.</text>
</comment>
<keyword evidence="2" id="KW-1185">Reference proteome</keyword>